<dbReference type="InterPro" id="IPR046879">
    <property type="entry name" value="KANL3/Tex30_Abhydrolase"/>
</dbReference>
<evidence type="ECO:0000313" key="3">
    <source>
        <dbReference type="EMBL" id="KAG2183966.1"/>
    </source>
</evidence>
<protein>
    <recommendedName>
        <fullName evidence="2">KANL3/Tex30 alpha/beta hydrolase-like domain-containing protein</fullName>
    </recommendedName>
</protein>
<name>A0A8H7UFM4_9FUNG</name>
<evidence type="ECO:0000256" key="1">
    <source>
        <dbReference type="SAM" id="MobiDB-lite"/>
    </source>
</evidence>
<sequence length="305" mass="33442">MKTTTLSVPHSRSGKQSDIPIVIDYLDDKKKSDTAIVLTHGASGDYSTGHLPLLARGLAERGYTVVRCTLVTTAINVRITAMKAVLSYLFNDQEEKAVDPAVAMLRSSTSRVYIGGHSFGARVVVSIGDELKDDTESPTAKKSSGSKAKSESSSSANEAFKKKIHGIITFSYPLHPPGKPGELRDQILFDLPETTKLLMISGTKDPFGELALMTKTQNKIKCSLTAVRIAKAGHSLSTGKSKKTAKDTGKTQEETIYDWMAQRIEEWIKRAEEGVPGEKRKRENQKIFELIEVAVVNDNFKITRA</sequence>
<dbReference type="EMBL" id="JAEPRA010000006">
    <property type="protein sequence ID" value="KAG2183966.1"/>
    <property type="molecule type" value="Genomic_DNA"/>
</dbReference>
<feature type="domain" description="KANL3/Tex30 alpha/beta hydrolase-like" evidence="2">
    <location>
        <begin position="33"/>
        <end position="265"/>
    </location>
</feature>
<dbReference type="Gene3D" id="3.40.50.1820">
    <property type="entry name" value="alpha/beta hydrolase"/>
    <property type="match status" value="1"/>
</dbReference>
<dbReference type="SUPFAM" id="SSF53474">
    <property type="entry name" value="alpha/beta-Hydrolases"/>
    <property type="match status" value="1"/>
</dbReference>
<evidence type="ECO:0000313" key="4">
    <source>
        <dbReference type="Proteomes" id="UP000612746"/>
    </source>
</evidence>
<dbReference type="Proteomes" id="UP000612746">
    <property type="component" value="Unassembled WGS sequence"/>
</dbReference>
<organism evidence="3 4">
    <name type="scientific">Umbelopsis vinacea</name>
    <dbReference type="NCBI Taxonomy" id="44442"/>
    <lineage>
        <taxon>Eukaryota</taxon>
        <taxon>Fungi</taxon>
        <taxon>Fungi incertae sedis</taxon>
        <taxon>Mucoromycota</taxon>
        <taxon>Mucoromycotina</taxon>
        <taxon>Umbelopsidomycetes</taxon>
        <taxon>Umbelopsidales</taxon>
        <taxon>Umbelopsidaceae</taxon>
        <taxon>Umbelopsis</taxon>
    </lineage>
</organism>
<evidence type="ECO:0000259" key="2">
    <source>
        <dbReference type="Pfam" id="PF20408"/>
    </source>
</evidence>
<dbReference type="InterPro" id="IPR026555">
    <property type="entry name" value="NSL3/Tex30"/>
</dbReference>
<gene>
    <name evidence="3" type="ORF">INT44_008977</name>
</gene>
<dbReference type="Pfam" id="PF20408">
    <property type="entry name" value="Abhydrolase_11"/>
    <property type="match status" value="1"/>
</dbReference>
<dbReference type="PANTHER" id="PTHR13136">
    <property type="entry name" value="TESTIS DEVELOPMENT PROTEIN PRTD"/>
    <property type="match status" value="1"/>
</dbReference>
<accession>A0A8H7UFM4</accession>
<feature type="compositionally biased region" description="Low complexity" evidence="1">
    <location>
        <begin position="140"/>
        <end position="155"/>
    </location>
</feature>
<comment type="caution">
    <text evidence="3">The sequence shown here is derived from an EMBL/GenBank/DDBJ whole genome shotgun (WGS) entry which is preliminary data.</text>
</comment>
<dbReference type="PANTHER" id="PTHR13136:SF11">
    <property type="entry name" value="TESTIS-EXPRESSED PROTEIN 30"/>
    <property type="match status" value="1"/>
</dbReference>
<dbReference type="OrthoDB" id="6415022at2759"/>
<feature type="region of interest" description="Disordered" evidence="1">
    <location>
        <begin position="132"/>
        <end position="155"/>
    </location>
</feature>
<dbReference type="InterPro" id="IPR029058">
    <property type="entry name" value="AB_hydrolase_fold"/>
</dbReference>
<proteinExistence type="predicted"/>
<dbReference type="AlphaFoldDB" id="A0A8H7UFM4"/>
<reference evidence="3" key="1">
    <citation type="submission" date="2020-12" db="EMBL/GenBank/DDBJ databases">
        <title>Metabolic potential, ecology and presence of endohyphal bacteria is reflected in genomic diversity of Mucoromycotina.</title>
        <authorList>
            <person name="Muszewska A."/>
            <person name="Okrasinska A."/>
            <person name="Steczkiewicz K."/>
            <person name="Drgas O."/>
            <person name="Orlowska M."/>
            <person name="Perlinska-Lenart U."/>
            <person name="Aleksandrzak-Piekarczyk T."/>
            <person name="Szatraj K."/>
            <person name="Zielenkiewicz U."/>
            <person name="Pilsyk S."/>
            <person name="Malc E."/>
            <person name="Mieczkowski P."/>
            <person name="Kruszewska J.S."/>
            <person name="Biernat P."/>
            <person name="Pawlowska J."/>
        </authorList>
    </citation>
    <scope>NUCLEOTIDE SEQUENCE</scope>
    <source>
        <strain evidence="3">WA0000051536</strain>
    </source>
</reference>
<keyword evidence="4" id="KW-1185">Reference proteome</keyword>